<dbReference type="AlphaFoldDB" id="A0A1H8SKJ6"/>
<dbReference type="Pfam" id="PF19621">
    <property type="entry name" value="DUF6126"/>
    <property type="match status" value="1"/>
</dbReference>
<protein>
    <recommendedName>
        <fullName evidence="5">Small hydrophobic protein</fullName>
    </recommendedName>
</protein>
<dbReference type="InterPro" id="IPR046129">
    <property type="entry name" value="DUF6126"/>
</dbReference>
<keyword evidence="2" id="KW-0472">Membrane</keyword>
<proteinExistence type="predicted"/>
<evidence type="ECO:0000256" key="2">
    <source>
        <dbReference type="SAM" id="Phobius"/>
    </source>
</evidence>
<accession>A0A1H8SKJ6</accession>
<evidence type="ECO:0000313" key="3">
    <source>
        <dbReference type="EMBL" id="SEO79320.1"/>
    </source>
</evidence>
<dbReference type="RefSeq" id="WP_069462502.1">
    <property type="nucleotide sequence ID" value="NZ_FODD01000043.1"/>
</dbReference>
<gene>
    <name evidence="3" type="ORF">SAMN05216267_104344</name>
</gene>
<dbReference type="Proteomes" id="UP000181951">
    <property type="component" value="Unassembled WGS sequence"/>
</dbReference>
<keyword evidence="4" id="KW-1185">Reference proteome</keyword>
<dbReference type="STRING" id="310780.SAMN05216267_104344"/>
<feature type="region of interest" description="Disordered" evidence="1">
    <location>
        <begin position="1"/>
        <end position="26"/>
    </location>
</feature>
<feature type="compositionally biased region" description="Basic and acidic residues" evidence="1">
    <location>
        <begin position="17"/>
        <end position="26"/>
    </location>
</feature>
<dbReference type="OrthoDB" id="3855521at2"/>
<keyword evidence="2" id="KW-0812">Transmembrane</keyword>
<evidence type="ECO:0000256" key="1">
    <source>
        <dbReference type="SAM" id="MobiDB-lite"/>
    </source>
</evidence>
<sequence length="62" mass="6815">MPDKPTSEPDGLAPGTPRDKGAGSEKYKERGVILRVFVYVIAGHVFAGFLWLLFYVGAHSHK</sequence>
<reference evidence="3 4" key="1">
    <citation type="submission" date="2016-10" db="EMBL/GenBank/DDBJ databases">
        <authorList>
            <person name="de Groot N.N."/>
        </authorList>
    </citation>
    <scope>NUCLEOTIDE SEQUENCE [LARGE SCALE GENOMIC DNA]</scope>
    <source>
        <strain evidence="3 4">CGMCC 4.2026</strain>
    </source>
</reference>
<dbReference type="EMBL" id="FODD01000043">
    <property type="protein sequence ID" value="SEO79320.1"/>
    <property type="molecule type" value="Genomic_DNA"/>
</dbReference>
<organism evidence="3 4">
    <name type="scientific">Actinacidiphila rubida</name>
    <dbReference type="NCBI Taxonomy" id="310780"/>
    <lineage>
        <taxon>Bacteria</taxon>
        <taxon>Bacillati</taxon>
        <taxon>Actinomycetota</taxon>
        <taxon>Actinomycetes</taxon>
        <taxon>Kitasatosporales</taxon>
        <taxon>Streptomycetaceae</taxon>
        <taxon>Actinacidiphila</taxon>
    </lineage>
</organism>
<feature type="transmembrane region" description="Helical" evidence="2">
    <location>
        <begin position="36"/>
        <end position="58"/>
    </location>
</feature>
<name>A0A1H8SKJ6_9ACTN</name>
<evidence type="ECO:0008006" key="5">
    <source>
        <dbReference type="Google" id="ProtNLM"/>
    </source>
</evidence>
<keyword evidence="2" id="KW-1133">Transmembrane helix</keyword>
<evidence type="ECO:0000313" key="4">
    <source>
        <dbReference type="Proteomes" id="UP000181951"/>
    </source>
</evidence>